<dbReference type="SUPFAM" id="SSF48498">
    <property type="entry name" value="Tetracyclin repressor-like, C-terminal domain"/>
    <property type="match status" value="1"/>
</dbReference>
<feature type="DNA-binding region" description="H-T-H motif" evidence="4">
    <location>
        <begin position="50"/>
        <end position="69"/>
    </location>
</feature>
<keyword evidence="7" id="KW-1185">Reference proteome</keyword>
<name>A0ABY3REI7_9BRAD</name>
<dbReference type="EMBL" id="CP088156">
    <property type="protein sequence ID" value="UFZ05713.1"/>
    <property type="molecule type" value="Genomic_DNA"/>
</dbReference>
<evidence type="ECO:0000256" key="1">
    <source>
        <dbReference type="ARBA" id="ARBA00023015"/>
    </source>
</evidence>
<dbReference type="PANTHER" id="PTHR30055">
    <property type="entry name" value="HTH-TYPE TRANSCRIPTIONAL REGULATOR RUTR"/>
    <property type="match status" value="1"/>
</dbReference>
<evidence type="ECO:0000256" key="2">
    <source>
        <dbReference type="ARBA" id="ARBA00023125"/>
    </source>
</evidence>
<proteinExistence type="predicted"/>
<dbReference type="PROSITE" id="PS50977">
    <property type="entry name" value="HTH_TETR_2"/>
    <property type="match status" value="1"/>
</dbReference>
<reference evidence="6" key="1">
    <citation type="journal article" date="2024" name="Antonie Van Leeuwenhoek">
        <title>Bradyrhizobium ontarionense sp. nov., a novel bacterial symbiont isolated from Aeschynomene indica (Indian jointvetch), harbours photosynthesis, nitrogen fixation and nitrous oxide (N2O) reductase genes.</title>
        <authorList>
            <person name="Bromfield E.S.P."/>
            <person name="Cloutier S."/>
        </authorList>
    </citation>
    <scope>NUCLEOTIDE SEQUENCE</scope>
    <source>
        <strain evidence="6">A19</strain>
    </source>
</reference>
<dbReference type="Gene3D" id="1.10.357.10">
    <property type="entry name" value="Tetracycline Repressor, domain 2"/>
    <property type="match status" value="1"/>
</dbReference>
<evidence type="ECO:0000256" key="3">
    <source>
        <dbReference type="ARBA" id="ARBA00023163"/>
    </source>
</evidence>
<evidence type="ECO:0000259" key="5">
    <source>
        <dbReference type="PROSITE" id="PS50977"/>
    </source>
</evidence>
<accession>A0ABY3REI7</accession>
<dbReference type="PRINTS" id="PR00455">
    <property type="entry name" value="HTHTETR"/>
</dbReference>
<dbReference type="InterPro" id="IPR036271">
    <property type="entry name" value="Tet_transcr_reg_TetR-rel_C_sf"/>
</dbReference>
<dbReference type="Proteomes" id="UP001431010">
    <property type="component" value="Chromosome"/>
</dbReference>
<dbReference type="Pfam" id="PF13305">
    <property type="entry name" value="TetR_C_33"/>
    <property type="match status" value="1"/>
</dbReference>
<dbReference type="Pfam" id="PF00440">
    <property type="entry name" value="TetR_N"/>
    <property type="match status" value="1"/>
</dbReference>
<keyword evidence="3" id="KW-0804">Transcription</keyword>
<dbReference type="PANTHER" id="PTHR30055:SF201">
    <property type="entry name" value="TRANSCRIPTIONAL REGULATORY PROTEIN"/>
    <property type="match status" value="1"/>
</dbReference>
<dbReference type="InterPro" id="IPR050109">
    <property type="entry name" value="HTH-type_TetR-like_transc_reg"/>
</dbReference>
<organism evidence="6 7">
    <name type="scientific">Bradyrhizobium ontarionense</name>
    <dbReference type="NCBI Taxonomy" id="2898149"/>
    <lineage>
        <taxon>Bacteria</taxon>
        <taxon>Pseudomonadati</taxon>
        <taxon>Pseudomonadota</taxon>
        <taxon>Alphaproteobacteria</taxon>
        <taxon>Hyphomicrobiales</taxon>
        <taxon>Nitrobacteraceae</taxon>
        <taxon>Bradyrhizobium</taxon>
    </lineage>
</organism>
<evidence type="ECO:0000256" key="4">
    <source>
        <dbReference type="PROSITE-ProRule" id="PRU00335"/>
    </source>
</evidence>
<feature type="domain" description="HTH tetR-type" evidence="5">
    <location>
        <begin position="27"/>
        <end position="87"/>
    </location>
</feature>
<evidence type="ECO:0000313" key="6">
    <source>
        <dbReference type="EMBL" id="UFZ05713.1"/>
    </source>
</evidence>
<sequence>MRYNLRIMAPRNSSPRKSAARPGYHHGNLRQALLDAAVLLIETKGLDQVSVRDVAKIVGVSPGAPFRHFPSRTALLTAVAEQAMDRLIVEIDKALAAADGENSLMRYRAIGIGFFRWAITNPVHFQVISTRTAIDFEGSSLVHRNGEIRAVMVRLMRDAETEGLLRSSDAARHAVAGRALAYGLARMYIDGQFPSWGLRGADPLEEVIGMFDLFISSIAA</sequence>
<dbReference type="InterPro" id="IPR025996">
    <property type="entry name" value="MT1864/Rv1816-like_C"/>
</dbReference>
<evidence type="ECO:0000313" key="7">
    <source>
        <dbReference type="Proteomes" id="UP001431010"/>
    </source>
</evidence>
<keyword evidence="1" id="KW-0805">Transcription regulation</keyword>
<keyword evidence="2 4" id="KW-0238">DNA-binding</keyword>
<gene>
    <name evidence="6" type="ORF">LQG66_05205</name>
</gene>
<dbReference type="InterPro" id="IPR001647">
    <property type="entry name" value="HTH_TetR"/>
</dbReference>
<protein>
    <submittedName>
        <fullName evidence="6">TetR/AcrR family transcriptional regulator</fullName>
    </submittedName>
</protein>
<dbReference type="InterPro" id="IPR009057">
    <property type="entry name" value="Homeodomain-like_sf"/>
</dbReference>
<dbReference type="RefSeq" id="WP_231324110.1">
    <property type="nucleotide sequence ID" value="NZ_CP088156.1"/>
</dbReference>
<dbReference type="SUPFAM" id="SSF46689">
    <property type="entry name" value="Homeodomain-like"/>
    <property type="match status" value="1"/>
</dbReference>